<evidence type="ECO:0000256" key="1">
    <source>
        <dbReference type="ARBA" id="ARBA00004271"/>
    </source>
</evidence>
<dbReference type="SUPFAM" id="SSF51182">
    <property type="entry name" value="RmlC-like cupins"/>
    <property type="match status" value="1"/>
</dbReference>
<feature type="binding site" evidence="7">
    <location>
        <position position="144"/>
    </location>
    <ligand>
        <name>oxalate</name>
        <dbReference type="ChEBI" id="CHEBI:30623"/>
    </ligand>
</feature>
<dbReference type="GO" id="GO:0030145">
    <property type="term" value="F:manganese ion binding"/>
    <property type="evidence" value="ECO:0007669"/>
    <property type="project" value="UniProtKB-UniRule"/>
</dbReference>
<keyword evidence="4 9" id="KW-0964">Secreted</keyword>
<feature type="binding site" evidence="8">
    <location>
        <position position="149"/>
    </location>
    <ligand>
        <name>Mn(2+)</name>
        <dbReference type="ChEBI" id="CHEBI:29035"/>
    </ligand>
</feature>
<evidence type="ECO:0000256" key="4">
    <source>
        <dbReference type="ARBA" id="ARBA00022525"/>
    </source>
</evidence>
<dbReference type="InterPro" id="IPR001929">
    <property type="entry name" value="Germin"/>
</dbReference>
<feature type="non-terminal residue" evidence="12">
    <location>
        <position position="266"/>
    </location>
</feature>
<proteinExistence type="inferred from homology"/>
<evidence type="ECO:0000256" key="8">
    <source>
        <dbReference type="PIRSR" id="PIRSR601929-2"/>
    </source>
</evidence>
<evidence type="ECO:0000256" key="2">
    <source>
        <dbReference type="ARBA" id="ARBA00007456"/>
    </source>
</evidence>
<evidence type="ECO:0000256" key="6">
    <source>
        <dbReference type="ARBA" id="ARBA00023211"/>
    </source>
</evidence>
<keyword evidence="10" id="KW-0472">Membrane</keyword>
<feature type="binding site" evidence="8">
    <location>
        <position position="144"/>
    </location>
    <ligand>
        <name>Mn(2+)</name>
        <dbReference type="ChEBI" id="CHEBI:29035"/>
    </ligand>
</feature>
<dbReference type="Pfam" id="PF00190">
    <property type="entry name" value="Cupin_1"/>
    <property type="match status" value="1"/>
</dbReference>
<keyword evidence="5 7" id="KW-0479">Metal-binding</keyword>
<keyword evidence="10" id="KW-1133">Transmembrane helix</keyword>
<reference evidence="12" key="1">
    <citation type="submission" date="2022-12" db="EMBL/GenBank/DDBJ databases">
        <title>Draft genome assemblies for two species of Escallonia (Escalloniales).</title>
        <authorList>
            <person name="Chanderbali A."/>
            <person name="Dervinis C."/>
            <person name="Anghel I."/>
            <person name="Soltis D."/>
            <person name="Soltis P."/>
            <person name="Zapata F."/>
        </authorList>
    </citation>
    <scope>NUCLEOTIDE SEQUENCE</scope>
    <source>
        <strain evidence="12">UCBG92.1500</strain>
        <tissue evidence="12">Leaf</tissue>
    </source>
</reference>
<dbReference type="SMART" id="SM00835">
    <property type="entry name" value="Cupin_1"/>
    <property type="match status" value="1"/>
</dbReference>
<feature type="domain" description="Cupin type-1" evidence="11">
    <location>
        <begin position="94"/>
        <end position="248"/>
    </location>
</feature>
<keyword evidence="6 7" id="KW-0464">Manganese</keyword>
<keyword evidence="13" id="KW-1185">Reference proteome</keyword>
<evidence type="ECO:0000256" key="9">
    <source>
        <dbReference type="RuleBase" id="RU366015"/>
    </source>
</evidence>
<name>A0AA88RS89_9ASTE</name>
<accession>A0AA88RS89</accession>
<evidence type="ECO:0000313" key="13">
    <source>
        <dbReference type="Proteomes" id="UP001187471"/>
    </source>
</evidence>
<evidence type="ECO:0000256" key="7">
    <source>
        <dbReference type="PIRSR" id="PIRSR601929-1"/>
    </source>
</evidence>
<comment type="caution">
    <text evidence="12">The sequence shown here is derived from an EMBL/GenBank/DDBJ whole genome shotgun (WGS) entry which is preliminary data.</text>
</comment>
<keyword evidence="3 9" id="KW-0052">Apoplast</keyword>
<protein>
    <recommendedName>
        <fullName evidence="9">Germin-like protein</fullName>
    </recommendedName>
</protein>
<dbReference type="Gene3D" id="2.60.120.10">
    <property type="entry name" value="Jelly Rolls"/>
    <property type="match status" value="1"/>
</dbReference>
<keyword evidence="10" id="KW-0812">Transmembrane</keyword>
<comment type="similarity">
    <text evidence="2 9">Belongs to the germin family.</text>
</comment>
<comment type="subcellular location">
    <subcellularLocation>
        <location evidence="1 9">Secreted</location>
        <location evidence="1 9">Extracellular space</location>
        <location evidence="1 9">Apoplast</location>
    </subcellularLocation>
</comment>
<dbReference type="EMBL" id="JAVXUO010000586">
    <property type="protein sequence ID" value="KAK2991029.1"/>
    <property type="molecule type" value="Genomic_DNA"/>
</dbReference>
<dbReference type="PRINTS" id="PR00325">
    <property type="entry name" value="GERMIN"/>
</dbReference>
<dbReference type="Proteomes" id="UP001187471">
    <property type="component" value="Unassembled WGS sequence"/>
</dbReference>
<dbReference type="InterPro" id="IPR011051">
    <property type="entry name" value="RmlC_Cupin_sf"/>
</dbReference>
<evidence type="ECO:0000256" key="5">
    <source>
        <dbReference type="ARBA" id="ARBA00022723"/>
    </source>
</evidence>
<dbReference type="CDD" id="cd02241">
    <property type="entry name" value="cupin_OxOx"/>
    <property type="match status" value="1"/>
</dbReference>
<feature type="transmembrane region" description="Helical" evidence="10">
    <location>
        <begin position="36"/>
        <end position="55"/>
    </location>
</feature>
<dbReference type="InterPro" id="IPR006045">
    <property type="entry name" value="Cupin_1"/>
</dbReference>
<sequence>RKFYLLATPISFVHKNRSISLQPFTPFDTQRDSRMAASFLLLGLLLATTCIVTLASDHSPLQDFCVAIPNSLVMVNGLASKDPKLGQANDLFFSGLYLTGNTSKAVGLRVIPVTATQLPGPNTLGISTARIDYAPWGIIPPQTHPPASEILTVVDGSLQVGFVTSNPKNRLITRYLRRATYSCSRRVLSTSNGMWEVVRQLLLIAALNSQNPGVITITNAVFGSNPSILSDILAKAFQYGLFSGNISDFRCGNIYELNTRATEISQ</sequence>
<organism evidence="12 13">
    <name type="scientific">Escallonia rubra</name>
    <dbReference type="NCBI Taxonomy" id="112253"/>
    <lineage>
        <taxon>Eukaryota</taxon>
        <taxon>Viridiplantae</taxon>
        <taxon>Streptophyta</taxon>
        <taxon>Embryophyta</taxon>
        <taxon>Tracheophyta</taxon>
        <taxon>Spermatophyta</taxon>
        <taxon>Magnoliopsida</taxon>
        <taxon>eudicotyledons</taxon>
        <taxon>Gunneridae</taxon>
        <taxon>Pentapetalae</taxon>
        <taxon>asterids</taxon>
        <taxon>campanulids</taxon>
        <taxon>Escalloniales</taxon>
        <taxon>Escalloniaceae</taxon>
        <taxon>Escallonia</taxon>
    </lineage>
</organism>
<dbReference type="AlphaFoldDB" id="A0AA88RS89"/>
<dbReference type="InterPro" id="IPR014710">
    <property type="entry name" value="RmlC-like_jellyroll"/>
</dbReference>
<dbReference type="GO" id="GO:0048046">
    <property type="term" value="C:apoplast"/>
    <property type="evidence" value="ECO:0007669"/>
    <property type="project" value="UniProtKB-SubCell"/>
</dbReference>
<dbReference type="PANTHER" id="PTHR31238">
    <property type="entry name" value="GERMIN-LIKE PROTEIN SUBFAMILY 3 MEMBER 3"/>
    <property type="match status" value="1"/>
</dbReference>
<feature type="binding site" evidence="7">
    <location>
        <position position="149"/>
    </location>
    <ligand>
        <name>oxalate</name>
        <dbReference type="ChEBI" id="CHEBI:30623"/>
    </ligand>
</feature>
<evidence type="ECO:0000256" key="10">
    <source>
        <dbReference type="SAM" id="Phobius"/>
    </source>
</evidence>
<evidence type="ECO:0000259" key="11">
    <source>
        <dbReference type="SMART" id="SM00835"/>
    </source>
</evidence>
<evidence type="ECO:0000256" key="3">
    <source>
        <dbReference type="ARBA" id="ARBA00022523"/>
    </source>
</evidence>
<gene>
    <name evidence="12" type="ORF">RJ640_018024</name>
</gene>
<evidence type="ECO:0000313" key="12">
    <source>
        <dbReference type="EMBL" id="KAK2991029.1"/>
    </source>
</evidence>